<accession>A0A0D7EKU8</accession>
<protein>
    <submittedName>
        <fullName evidence="1">Uncharacterized protein</fullName>
    </submittedName>
</protein>
<name>A0A0D7EKU8_RHOPL</name>
<dbReference type="PATRIC" id="fig|1076.23.peg.3212"/>
<dbReference type="Proteomes" id="UP000032515">
    <property type="component" value="Unassembled WGS sequence"/>
</dbReference>
<sequence>MTTTMPQTVLARADVKATVEGYKPDELISGITAGSRKVIVSLLELISAGFPMPIKKGDRIYLGDALDVPTTIDAVDPDHREFSGCLDISTKGT</sequence>
<dbReference type="EMBL" id="JXXE01000300">
    <property type="protein sequence ID" value="KIZ41428.1"/>
    <property type="molecule type" value="Genomic_DNA"/>
</dbReference>
<comment type="caution">
    <text evidence="1">The sequence shown here is derived from an EMBL/GenBank/DDBJ whole genome shotgun (WGS) entry which is preliminary data.</text>
</comment>
<reference evidence="1 2" key="1">
    <citation type="submission" date="2014-11" db="EMBL/GenBank/DDBJ databases">
        <title>Genomics and ecophysiology of heterotrophic nitrogen fixing bacteria isolated from estuarine surface water.</title>
        <authorList>
            <person name="Bentzon-Tilia M."/>
            <person name="Severin I."/>
            <person name="Hansen L.H."/>
            <person name="Riemann L."/>
        </authorList>
    </citation>
    <scope>NUCLEOTIDE SEQUENCE [LARGE SCALE GENOMIC DNA]</scope>
    <source>
        <strain evidence="1 2">BAL398</strain>
    </source>
</reference>
<dbReference type="AlphaFoldDB" id="A0A0D7EKU8"/>
<organism evidence="1 2">
    <name type="scientific">Rhodopseudomonas palustris</name>
    <dbReference type="NCBI Taxonomy" id="1076"/>
    <lineage>
        <taxon>Bacteria</taxon>
        <taxon>Pseudomonadati</taxon>
        <taxon>Pseudomonadota</taxon>
        <taxon>Alphaproteobacteria</taxon>
        <taxon>Hyphomicrobiales</taxon>
        <taxon>Nitrobacteraceae</taxon>
        <taxon>Rhodopseudomonas</taxon>
    </lineage>
</organism>
<proteinExistence type="predicted"/>
<evidence type="ECO:0000313" key="1">
    <source>
        <dbReference type="EMBL" id="KIZ41428.1"/>
    </source>
</evidence>
<gene>
    <name evidence="1" type="ORF">OO17_15090</name>
</gene>
<evidence type="ECO:0000313" key="2">
    <source>
        <dbReference type="Proteomes" id="UP000032515"/>
    </source>
</evidence>